<accession>A0A0S3SDC4</accession>
<dbReference type="EMBL" id="AP015039">
    <property type="protein sequence ID" value="BAT90821.1"/>
    <property type="molecule type" value="Genomic_DNA"/>
</dbReference>
<proteinExistence type="predicted"/>
<protein>
    <submittedName>
        <fullName evidence="1">Uncharacterized protein</fullName>
    </submittedName>
</protein>
<organism evidence="1 2">
    <name type="scientific">Vigna angularis var. angularis</name>
    <dbReference type="NCBI Taxonomy" id="157739"/>
    <lineage>
        <taxon>Eukaryota</taxon>
        <taxon>Viridiplantae</taxon>
        <taxon>Streptophyta</taxon>
        <taxon>Embryophyta</taxon>
        <taxon>Tracheophyta</taxon>
        <taxon>Spermatophyta</taxon>
        <taxon>Magnoliopsida</taxon>
        <taxon>eudicotyledons</taxon>
        <taxon>Gunneridae</taxon>
        <taxon>Pentapetalae</taxon>
        <taxon>rosids</taxon>
        <taxon>fabids</taxon>
        <taxon>Fabales</taxon>
        <taxon>Fabaceae</taxon>
        <taxon>Papilionoideae</taxon>
        <taxon>50 kb inversion clade</taxon>
        <taxon>NPAAA clade</taxon>
        <taxon>indigoferoid/millettioid clade</taxon>
        <taxon>Phaseoleae</taxon>
        <taxon>Vigna</taxon>
    </lineage>
</organism>
<gene>
    <name evidence="1" type="primary">Vigan.06G210900</name>
    <name evidence="1" type="ORF">VIGAN_06210900</name>
</gene>
<reference evidence="1 2" key="1">
    <citation type="journal article" date="2015" name="Sci. Rep.">
        <title>The power of single molecule real-time sequencing technology in the de novo assembly of a eukaryotic genome.</title>
        <authorList>
            <person name="Sakai H."/>
            <person name="Naito K."/>
            <person name="Ogiso-Tanaka E."/>
            <person name="Takahashi Y."/>
            <person name="Iseki K."/>
            <person name="Muto C."/>
            <person name="Satou K."/>
            <person name="Teruya K."/>
            <person name="Shiroma A."/>
            <person name="Shimoji M."/>
            <person name="Hirano T."/>
            <person name="Itoh T."/>
            <person name="Kaga A."/>
            <person name="Tomooka N."/>
        </authorList>
    </citation>
    <scope>NUCLEOTIDE SEQUENCE [LARGE SCALE GENOMIC DNA]</scope>
    <source>
        <strain evidence="2">cv. Shumari</strain>
    </source>
</reference>
<evidence type="ECO:0000313" key="2">
    <source>
        <dbReference type="Proteomes" id="UP000291084"/>
    </source>
</evidence>
<feature type="non-terminal residue" evidence="1">
    <location>
        <position position="1"/>
    </location>
</feature>
<dbReference type="AlphaFoldDB" id="A0A0S3SDC4"/>
<keyword evidence="2" id="KW-1185">Reference proteome</keyword>
<name>A0A0S3SDC4_PHAAN</name>
<evidence type="ECO:0000313" key="1">
    <source>
        <dbReference type="EMBL" id="BAT90821.1"/>
    </source>
</evidence>
<dbReference type="Proteomes" id="UP000291084">
    <property type="component" value="Chromosome 6"/>
</dbReference>
<sequence>FEGFSTMLSEFDSGDFNSVNSPPLSASTYIISAFFCINLSMFKNSLFLEGVRLCCNPNSVTEFGVTRMISLTGRPERP</sequence>